<reference evidence="2 3" key="1">
    <citation type="submission" date="2020-05" db="EMBL/GenBank/DDBJ databases">
        <title>Strain PA2F3 complete genome.</title>
        <authorList>
            <person name="Kim Y.-S."/>
            <person name="Kim S.-J."/>
            <person name="Jung H.-k."/>
            <person name="Kim S.-E."/>
            <person name="Kim K.-H."/>
        </authorList>
    </citation>
    <scope>NUCLEOTIDE SEQUENCE [LARGE SCALE GENOMIC DNA]</scope>
    <source>
        <strain evidence="2 3">PA2F3</strain>
    </source>
</reference>
<keyword evidence="1" id="KW-1133">Transmembrane helix</keyword>
<proteinExistence type="predicted"/>
<evidence type="ECO:0000313" key="3">
    <source>
        <dbReference type="Proteomes" id="UP000502498"/>
    </source>
</evidence>
<dbReference type="AlphaFoldDB" id="A0A7D4Q6C8"/>
<accession>A0A7D4Q6C8</accession>
<evidence type="ECO:0000313" key="2">
    <source>
        <dbReference type="EMBL" id="QKJ18079.1"/>
    </source>
</evidence>
<evidence type="ECO:0000256" key="1">
    <source>
        <dbReference type="SAM" id="Phobius"/>
    </source>
</evidence>
<feature type="transmembrane region" description="Helical" evidence="1">
    <location>
        <begin position="53"/>
        <end position="72"/>
    </location>
</feature>
<keyword evidence="1" id="KW-0812">Transmembrane</keyword>
<dbReference type="Proteomes" id="UP000502498">
    <property type="component" value="Chromosome"/>
</dbReference>
<evidence type="ECO:0008006" key="4">
    <source>
        <dbReference type="Google" id="ProtNLM"/>
    </source>
</evidence>
<dbReference type="RefSeq" id="WP_172988459.1">
    <property type="nucleotide sequence ID" value="NZ_CP054038.1"/>
</dbReference>
<sequence length="139" mass="15289">MRLLGVVSLVQLVLGVLGLRKALDERLVPDLPGFAPRRRRDIADRHWAEGTALSAPSFMLVLQAVATLFALFGSRSRLAPARVLGVLGAIMSIGYPIERIWRESLVKPDRDLLPLTLGGFLLALKMAILGFAVRRPERP</sequence>
<gene>
    <name evidence="2" type="ORF">HQM25_00725</name>
</gene>
<feature type="transmembrane region" description="Helical" evidence="1">
    <location>
        <begin position="79"/>
        <end position="97"/>
    </location>
</feature>
<keyword evidence="1" id="KW-0472">Membrane</keyword>
<name>A0A7D4Q6C8_9MICO</name>
<dbReference type="EMBL" id="CP054038">
    <property type="protein sequence ID" value="QKJ18079.1"/>
    <property type="molecule type" value="Genomic_DNA"/>
</dbReference>
<feature type="transmembrane region" description="Helical" evidence="1">
    <location>
        <begin position="112"/>
        <end position="133"/>
    </location>
</feature>
<protein>
    <recommendedName>
        <fullName evidence="4">DUF4345 domain-containing protein</fullName>
    </recommendedName>
</protein>
<organism evidence="2 3">
    <name type="scientific">Microbacterium hominis</name>
    <dbReference type="NCBI Taxonomy" id="162426"/>
    <lineage>
        <taxon>Bacteria</taxon>
        <taxon>Bacillati</taxon>
        <taxon>Actinomycetota</taxon>
        <taxon>Actinomycetes</taxon>
        <taxon>Micrococcales</taxon>
        <taxon>Microbacteriaceae</taxon>
        <taxon>Microbacterium</taxon>
    </lineage>
</organism>